<evidence type="ECO:0000313" key="2">
    <source>
        <dbReference type="Proteomes" id="UP000887013"/>
    </source>
</evidence>
<accession>A0A8X6JZX1</accession>
<dbReference type="AlphaFoldDB" id="A0A8X6JZX1"/>
<organism evidence="1 2">
    <name type="scientific">Nephila pilipes</name>
    <name type="common">Giant wood spider</name>
    <name type="synonym">Nephila maculata</name>
    <dbReference type="NCBI Taxonomy" id="299642"/>
    <lineage>
        <taxon>Eukaryota</taxon>
        <taxon>Metazoa</taxon>
        <taxon>Ecdysozoa</taxon>
        <taxon>Arthropoda</taxon>
        <taxon>Chelicerata</taxon>
        <taxon>Arachnida</taxon>
        <taxon>Araneae</taxon>
        <taxon>Araneomorphae</taxon>
        <taxon>Entelegynae</taxon>
        <taxon>Araneoidea</taxon>
        <taxon>Nephilidae</taxon>
        <taxon>Nephila</taxon>
    </lineage>
</organism>
<comment type="caution">
    <text evidence="1">The sequence shown here is derived from an EMBL/GenBank/DDBJ whole genome shotgun (WGS) entry which is preliminary data.</text>
</comment>
<keyword evidence="2" id="KW-1185">Reference proteome</keyword>
<gene>
    <name evidence="1" type="ORF">NPIL_418881</name>
</gene>
<dbReference type="EMBL" id="BMAW01091430">
    <property type="protein sequence ID" value="GFS49833.1"/>
    <property type="molecule type" value="Genomic_DNA"/>
</dbReference>
<evidence type="ECO:0000313" key="1">
    <source>
        <dbReference type="EMBL" id="GFS49833.1"/>
    </source>
</evidence>
<reference evidence="1" key="1">
    <citation type="submission" date="2020-08" db="EMBL/GenBank/DDBJ databases">
        <title>Multicomponent nature underlies the extraordinary mechanical properties of spider dragline silk.</title>
        <authorList>
            <person name="Kono N."/>
            <person name="Nakamura H."/>
            <person name="Mori M."/>
            <person name="Yoshida Y."/>
            <person name="Ohtoshi R."/>
            <person name="Malay A.D."/>
            <person name="Moran D.A.P."/>
            <person name="Tomita M."/>
            <person name="Numata K."/>
            <person name="Arakawa K."/>
        </authorList>
    </citation>
    <scope>NUCLEOTIDE SEQUENCE</scope>
</reference>
<name>A0A8X6JZX1_NEPPI</name>
<sequence>MDKSCGSPEIAVADDPQKNHGCEYMWFKRTFELDCVKLFHRSYVTWNSHHQSTVMPPVQQAIKILSLKFKRFLLIKFLKKPPFKCTMGDNPRHSCLGNTKKIISFTLKLFLRLEFPNKGTIRNDTETQAANHESE</sequence>
<protein>
    <submittedName>
        <fullName evidence="1">Uncharacterized protein</fullName>
    </submittedName>
</protein>
<dbReference type="Proteomes" id="UP000887013">
    <property type="component" value="Unassembled WGS sequence"/>
</dbReference>
<proteinExistence type="predicted"/>